<dbReference type="Gene3D" id="3.30.70.2970">
    <property type="entry name" value="Protein of unknown function (DUF541), domain 2"/>
    <property type="match status" value="1"/>
</dbReference>
<dbReference type="eggNOG" id="COG2968">
    <property type="taxonomic scope" value="Bacteria"/>
</dbReference>
<sequence length="238" mass="25484">MKKCLKILMIISALTLLFAQTVSAAELQQAGTIESSATSSVKVDPDLALLSLTVRCEDSSSALAQEKNAAAVNKAINLLVSEGLEKDAIKTTNYSTYSYTKTNDGNKNEVTVYASNSGLDVSFKELDKVGEILDKLADISEVNVNSVNYSIQDPEKYKEQVISSAIAAAKQNILYSADAIGVKLDKLANLRIDFNSDSSIQPYPRNSLALSGSATPQPQSPDKITISATATMSYSVQQ</sequence>
<gene>
    <name evidence="2" type="ordered locus">Desaci_4496</name>
</gene>
<evidence type="ECO:0000313" key="2">
    <source>
        <dbReference type="EMBL" id="AFM43338.1"/>
    </source>
</evidence>
<dbReference type="EMBL" id="CP003639">
    <property type="protein sequence ID" value="AFM43338.1"/>
    <property type="molecule type" value="Genomic_DNA"/>
</dbReference>
<dbReference type="PANTHER" id="PTHR34387">
    <property type="entry name" value="SLR1258 PROTEIN"/>
    <property type="match status" value="1"/>
</dbReference>
<name>I4DC14_DESAJ</name>
<dbReference type="Proteomes" id="UP000002892">
    <property type="component" value="Chromosome"/>
</dbReference>
<dbReference type="Pfam" id="PF04402">
    <property type="entry name" value="SIMPL"/>
    <property type="match status" value="1"/>
</dbReference>
<proteinExistence type="predicted"/>
<dbReference type="PANTHER" id="PTHR34387:SF2">
    <property type="entry name" value="SLR1258 PROTEIN"/>
    <property type="match status" value="1"/>
</dbReference>
<evidence type="ECO:0000256" key="1">
    <source>
        <dbReference type="SAM" id="SignalP"/>
    </source>
</evidence>
<feature type="chain" id="PRO_5003687896" description="Periplasmic/secreted protein" evidence="1">
    <location>
        <begin position="25"/>
        <end position="238"/>
    </location>
</feature>
<protein>
    <recommendedName>
        <fullName evidence="4">Periplasmic/secreted protein</fullName>
    </recommendedName>
</protein>
<organism evidence="2 3">
    <name type="scientific">Desulfosporosinus acidiphilus (strain DSM 22704 / JCM 16185 / SJ4)</name>
    <dbReference type="NCBI Taxonomy" id="646529"/>
    <lineage>
        <taxon>Bacteria</taxon>
        <taxon>Bacillati</taxon>
        <taxon>Bacillota</taxon>
        <taxon>Clostridia</taxon>
        <taxon>Eubacteriales</taxon>
        <taxon>Desulfitobacteriaceae</taxon>
        <taxon>Desulfosporosinus</taxon>
    </lineage>
</organism>
<keyword evidence="1" id="KW-0732">Signal</keyword>
<dbReference type="Gene3D" id="3.30.110.170">
    <property type="entry name" value="Protein of unknown function (DUF541), domain 1"/>
    <property type="match status" value="1"/>
</dbReference>
<dbReference type="OrthoDB" id="1796779at2"/>
<dbReference type="HOGENOM" id="CLU_1164375_0_0_9"/>
<evidence type="ECO:0000313" key="3">
    <source>
        <dbReference type="Proteomes" id="UP000002892"/>
    </source>
</evidence>
<dbReference type="RefSeq" id="WP_014829321.1">
    <property type="nucleotide sequence ID" value="NC_018068.1"/>
</dbReference>
<dbReference type="KEGG" id="dai:Desaci_4496"/>
<keyword evidence="3" id="KW-1185">Reference proteome</keyword>
<dbReference type="InterPro" id="IPR007497">
    <property type="entry name" value="SIMPL/DUF541"/>
</dbReference>
<reference evidence="2 3" key="1">
    <citation type="journal article" date="2012" name="J. Bacteriol.">
        <title>Complete genome sequences of Desulfosporosinus orientis DSM765T, Desulfosporosinus youngiae DSM17734T, Desulfosporosinus meridiei DSM13257T, and Desulfosporosinus acidiphilus DSM22704T.</title>
        <authorList>
            <person name="Pester M."/>
            <person name="Brambilla E."/>
            <person name="Alazard D."/>
            <person name="Rattei T."/>
            <person name="Weinmaier T."/>
            <person name="Han J."/>
            <person name="Lucas S."/>
            <person name="Lapidus A."/>
            <person name="Cheng J.F."/>
            <person name="Goodwin L."/>
            <person name="Pitluck S."/>
            <person name="Peters L."/>
            <person name="Ovchinnikova G."/>
            <person name="Teshima H."/>
            <person name="Detter J.C."/>
            <person name="Han C.S."/>
            <person name="Tapia R."/>
            <person name="Land M.L."/>
            <person name="Hauser L."/>
            <person name="Kyrpides N.C."/>
            <person name="Ivanova N.N."/>
            <person name="Pagani I."/>
            <person name="Huntmann M."/>
            <person name="Wei C.L."/>
            <person name="Davenport K.W."/>
            <person name="Daligault H."/>
            <person name="Chain P.S."/>
            <person name="Chen A."/>
            <person name="Mavromatis K."/>
            <person name="Markowitz V."/>
            <person name="Szeto E."/>
            <person name="Mikhailova N."/>
            <person name="Pati A."/>
            <person name="Wagner M."/>
            <person name="Woyke T."/>
            <person name="Ollivier B."/>
            <person name="Klenk H.P."/>
            <person name="Spring S."/>
            <person name="Loy A."/>
        </authorList>
    </citation>
    <scope>NUCLEOTIDE SEQUENCE [LARGE SCALE GENOMIC DNA]</scope>
    <source>
        <strain evidence="3">DSM 22704 / JCM 16185 / SJ4</strain>
    </source>
</reference>
<dbReference type="AlphaFoldDB" id="I4DC14"/>
<dbReference type="GO" id="GO:0006974">
    <property type="term" value="P:DNA damage response"/>
    <property type="evidence" value="ECO:0007669"/>
    <property type="project" value="TreeGrafter"/>
</dbReference>
<accession>I4DC14</accession>
<dbReference type="STRING" id="646529.Desaci_4496"/>
<evidence type="ECO:0008006" key="4">
    <source>
        <dbReference type="Google" id="ProtNLM"/>
    </source>
</evidence>
<dbReference type="InterPro" id="IPR052022">
    <property type="entry name" value="26kDa_periplasmic_antigen"/>
</dbReference>
<feature type="signal peptide" evidence="1">
    <location>
        <begin position="1"/>
        <end position="24"/>
    </location>
</feature>